<dbReference type="GO" id="GO:0006241">
    <property type="term" value="P:CTP biosynthetic process"/>
    <property type="evidence" value="ECO:0007669"/>
    <property type="project" value="TreeGrafter"/>
</dbReference>
<evidence type="ECO:0000313" key="3">
    <source>
        <dbReference type="Proteomes" id="UP001367508"/>
    </source>
</evidence>
<evidence type="ECO:0000256" key="1">
    <source>
        <dbReference type="SAM" id="MobiDB-lite"/>
    </source>
</evidence>
<dbReference type="PANTHER" id="PTHR11550:SF40">
    <property type="entry name" value="CTP SYNTHASE"/>
    <property type="match status" value="1"/>
</dbReference>
<dbReference type="EMBL" id="JAYMYQ010000006">
    <property type="protein sequence ID" value="KAK7323996.1"/>
    <property type="molecule type" value="Genomic_DNA"/>
</dbReference>
<dbReference type="PANTHER" id="PTHR11550">
    <property type="entry name" value="CTP SYNTHASE"/>
    <property type="match status" value="1"/>
</dbReference>
<organism evidence="2 3">
    <name type="scientific">Canavalia gladiata</name>
    <name type="common">Sword bean</name>
    <name type="synonym">Dolichos gladiatus</name>
    <dbReference type="NCBI Taxonomy" id="3824"/>
    <lineage>
        <taxon>Eukaryota</taxon>
        <taxon>Viridiplantae</taxon>
        <taxon>Streptophyta</taxon>
        <taxon>Embryophyta</taxon>
        <taxon>Tracheophyta</taxon>
        <taxon>Spermatophyta</taxon>
        <taxon>Magnoliopsida</taxon>
        <taxon>eudicotyledons</taxon>
        <taxon>Gunneridae</taxon>
        <taxon>Pentapetalae</taxon>
        <taxon>rosids</taxon>
        <taxon>fabids</taxon>
        <taxon>Fabales</taxon>
        <taxon>Fabaceae</taxon>
        <taxon>Papilionoideae</taxon>
        <taxon>50 kb inversion clade</taxon>
        <taxon>NPAAA clade</taxon>
        <taxon>indigoferoid/millettioid clade</taxon>
        <taxon>Phaseoleae</taxon>
        <taxon>Canavalia</taxon>
    </lineage>
</organism>
<feature type="region of interest" description="Disordered" evidence="1">
    <location>
        <begin position="233"/>
        <end position="265"/>
    </location>
</feature>
<reference evidence="2 3" key="1">
    <citation type="submission" date="2024-01" db="EMBL/GenBank/DDBJ databases">
        <title>The genomes of 5 underutilized Papilionoideae crops provide insights into root nodulation and disease resistanc.</title>
        <authorList>
            <person name="Jiang F."/>
        </authorList>
    </citation>
    <scope>NUCLEOTIDE SEQUENCE [LARGE SCALE GENOMIC DNA]</scope>
    <source>
        <strain evidence="2">LVBAO_FW01</strain>
        <tissue evidence="2">Leaves</tissue>
    </source>
</reference>
<sequence>MDALGVEDWKLNEPVADILITNRSSLLLLPLASFSDPIHLLEVLFITAGRGKEFDASKNQPHSRSLQRTLPNIKHNSGLAVNTESTTKFEHVVPHIMDAIKDWIESMTVIFVDGKEGPADVCVIEWGGTLVTLSLWHLLRLYVGEQKAKPIQHSVRKLRALGLTLHLLACRSYLNLLSQATLPNLNQWMKKAETYDNLTESVRMTVLGKKKRGRKEDSSWQSWVERIITEEEREKAKGGRNGAQKENSKGGKVDSKGWRFERKPP</sequence>
<dbReference type="InterPro" id="IPR004468">
    <property type="entry name" value="CTP_synthase"/>
</dbReference>
<dbReference type="SUPFAM" id="SSF52540">
    <property type="entry name" value="P-loop containing nucleoside triphosphate hydrolases"/>
    <property type="match status" value="1"/>
</dbReference>
<proteinExistence type="predicted"/>
<dbReference type="Gene3D" id="3.40.50.300">
    <property type="entry name" value="P-loop containing nucleotide triphosphate hydrolases"/>
    <property type="match status" value="2"/>
</dbReference>
<dbReference type="InterPro" id="IPR027417">
    <property type="entry name" value="P-loop_NTPase"/>
</dbReference>
<dbReference type="GO" id="GO:0003883">
    <property type="term" value="F:CTP synthase activity"/>
    <property type="evidence" value="ECO:0007669"/>
    <property type="project" value="InterPro"/>
</dbReference>
<dbReference type="Proteomes" id="UP001367508">
    <property type="component" value="Unassembled WGS sequence"/>
</dbReference>
<dbReference type="AlphaFoldDB" id="A0AAN9KVX3"/>
<dbReference type="GO" id="GO:0042802">
    <property type="term" value="F:identical protein binding"/>
    <property type="evidence" value="ECO:0007669"/>
    <property type="project" value="TreeGrafter"/>
</dbReference>
<gene>
    <name evidence="2" type="ORF">VNO77_27501</name>
</gene>
<feature type="compositionally biased region" description="Basic and acidic residues" evidence="1">
    <location>
        <begin position="246"/>
        <end position="265"/>
    </location>
</feature>
<keyword evidence="3" id="KW-1185">Reference proteome</keyword>
<evidence type="ECO:0000313" key="2">
    <source>
        <dbReference type="EMBL" id="KAK7323996.1"/>
    </source>
</evidence>
<name>A0AAN9KVX3_CANGL</name>
<comment type="caution">
    <text evidence="2">The sequence shown here is derived from an EMBL/GenBank/DDBJ whole genome shotgun (WGS) entry which is preliminary data.</text>
</comment>
<protein>
    <submittedName>
        <fullName evidence="2">Uncharacterized protein</fullName>
    </submittedName>
</protein>
<dbReference type="GO" id="GO:0019856">
    <property type="term" value="P:pyrimidine nucleobase biosynthetic process"/>
    <property type="evidence" value="ECO:0007669"/>
    <property type="project" value="TreeGrafter"/>
</dbReference>
<accession>A0AAN9KVX3</accession>